<reference evidence="2" key="1">
    <citation type="thesis" date="2021" institute="BYU ScholarsArchive" country="Provo, UT, USA">
        <title>Applications of and Algorithms for Genome Assembly and Genomic Analyses with an Emphasis on Marine Teleosts.</title>
        <authorList>
            <person name="Pickett B.D."/>
        </authorList>
    </citation>
    <scope>NUCLEOTIDE SEQUENCE</scope>
    <source>
        <strain evidence="2">HI-2016</strain>
    </source>
</reference>
<evidence type="ECO:0000313" key="2">
    <source>
        <dbReference type="EMBL" id="KAG9342739.1"/>
    </source>
</evidence>
<keyword evidence="3" id="KW-1185">Reference proteome</keyword>
<accession>A0A8T2NR93</accession>
<feature type="compositionally biased region" description="Low complexity" evidence="1">
    <location>
        <begin position="39"/>
        <end position="56"/>
    </location>
</feature>
<dbReference type="AlphaFoldDB" id="A0A8T2NR93"/>
<sequence>MVWFGSVWFGSARSNSTDTFGGSGGDSQPAAPGAPSTDLLAGLMTPTPALAPTAAPTPTPAQNNLLQSGFDPAFGSAPAAAPAAAAQISACPGTEMPSLQLSLALDSREVARHATLSRFTSQTHTAKDSRLITLIMTLIDQRITAPFSLR</sequence>
<proteinExistence type="predicted"/>
<name>A0A8T2NR93_9TELE</name>
<organism evidence="2 3">
    <name type="scientific">Albula glossodonta</name>
    <name type="common">roundjaw bonefish</name>
    <dbReference type="NCBI Taxonomy" id="121402"/>
    <lineage>
        <taxon>Eukaryota</taxon>
        <taxon>Metazoa</taxon>
        <taxon>Chordata</taxon>
        <taxon>Craniata</taxon>
        <taxon>Vertebrata</taxon>
        <taxon>Euteleostomi</taxon>
        <taxon>Actinopterygii</taxon>
        <taxon>Neopterygii</taxon>
        <taxon>Teleostei</taxon>
        <taxon>Albuliformes</taxon>
        <taxon>Albulidae</taxon>
        <taxon>Albula</taxon>
    </lineage>
</organism>
<evidence type="ECO:0000313" key="3">
    <source>
        <dbReference type="Proteomes" id="UP000824540"/>
    </source>
</evidence>
<gene>
    <name evidence="2" type="ORF">JZ751_015601</name>
</gene>
<evidence type="ECO:0000256" key="1">
    <source>
        <dbReference type="SAM" id="MobiDB-lite"/>
    </source>
</evidence>
<dbReference type="Proteomes" id="UP000824540">
    <property type="component" value="Unassembled WGS sequence"/>
</dbReference>
<feature type="region of interest" description="Disordered" evidence="1">
    <location>
        <begin position="19"/>
        <end position="70"/>
    </location>
</feature>
<protein>
    <submittedName>
        <fullName evidence="2">Uncharacterized protein</fullName>
    </submittedName>
</protein>
<comment type="caution">
    <text evidence="2">The sequence shown here is derived from an EMBL/GenBank/DDBJ whole genome shotgun (WGS) entry which is preliminary data.</text>
</comment>
<dbReference type="EMBL" id="JAFBMS010000026">
    <property type="protein sequence ID" value="KAG9342739.1"/>
    <property type="molecule type" value="Genomic_DNA"/>
</dbReference>